<dbReference type="RefSeq" id="WP_012878112.1">
    <property type="nucleotide sequence ID" value="NC_013530.1"/>
</dbReference>
<dbReference type="STRING" id="446471.Xcel_1339"/>
<dbReference type="Proteomes" id="UP000002255">
    <property type="component" value="Chromosome"/>
</dbReference>
<dbReference type="AlphaFoldDB" id="D1BRB5"/>
<dbReference type="EMBL" id="CP001821">
    <property type="protein sequence ID" value="ACZ30370.1"/>
    <property type="molecule type" value="Genomic_DNA"/>
</dbReference>
<reference evidence="2 3" key="2">
    <citation type="journal article" date="2010" name="Stand. Genomic Sci.">
        <title>Complete genome sequence of Xylanimonas cellulosilytica type strain (XIL07).</title>
        <authorList>
            <person name="Foster B."/>
            <person name="Pukall R."/>
            <person name="Abt B."/>
            <person name="Nolan M."/>
            <person name="Glavina Del Rio T."/>
            <person name="Chen F."/>
            <person name="Lucas S."/>
            <person name="Tice H."/>
            <person name="Pitluck S."/>
            <person name="Cheng J.-F."/>
            <person name="Chertkov O."/>
            <person name="Brettin T."/>
            <person name="Han C."/>
            <person name="Detter J.C."/>
            <person name="Bruce D."/>
            <person name="Goodwin L."/>
            <person name="Ivanova N."/>
            <person name="Mavromatis K."/>
            <person name="Pati A."/>
            <person name="Mikhailova N."/>
            <person name="Chen A."/>
            <person name="Palaniappan K."/>
            <person name="Land M."/>
            <person name="Hauser L."/>
            <person name="Chang Y.-J."/>
            <person name="Jeffries C.D."/>
            <person name="Chain P."/>
            <person name="Rohde M."/>
            <person name="Goeker M."/>
            <person name="Bristow J."/>
            <person name="Eisen J.A."/>
            <person name="Markowitz V."/>
            <person name="Hugenholtz P."/>
            <person name="Kyrpides N.C."/>
            <person name="Klenk H.-P."/>
            <person name="Lapidus A."/>
        </authorList>
    </citation>
    <scope>NUCLEOTIDE SEQUENCE [LARGE SCALE GENOMIC DNA]</scope>
    <source>
        <strain evidence="3">DSM 15894 / CECT 5975 / LMG 20990 / XIL07</strain>
    </source>
</reference>
<accession>D1BRB5</accession>
<evidence type="ECO:0000313" key="2">
    <source>
        <dbReference type="EMBL" id="ACZ30370.1"/>
    </source>
</evidence>
<protein>
    <submittedName>
        <fullName evidence="2">Uncharacterized protein</fullName>
    </submittedName>
</protein>
<feature type="region of interest" description="Disordered" evidence="1">
    <location>
        <begin position="1"/>
        <end position="29"/>
    </location>
</feature>
<name>D1BRB5_XYLCX</name>
<gene>
    <name evidence="2" type="ordered locus">Xcel_1339</name>
</gene>
<reference evidence="3" key="1">
    <citation type="submission" date="2009-11" db="EMBL/GenBank/DDBJ databases">
        <title>The complete chromosome of Xylanimonas cellulosilytica DSM 15894.</title>
        <authorList>
            <consortium name="US DOE Joint Genome Institute (JGI-PGF)"/>
            <person name="Lucas S."/>
            <person name="Copeland A."/>
            <person name="Lapidus A."/>
            <person name="Glavina del Rio T."/>
            <person name="Dalin E."/>
            <person name="Tice H."/>
            <person name="Bruce D."/>
            <person name="Goodwin L."/>
            <person name="Pitluck S."/>
            <person name="Kyrpides N."/>
            <person name="Mavromatis K."/>
            <person name="Ivanova N."/>
            <person name="Mikhailova N."/>
            <person name="Foster B."/>
            <person name="Clum A."/>
            <person name="Brettin T."/>
            <person name="Detter J.C."/>
            <person name="Han C."/>
            <person name="Larimer F."/>
            <person name="Land M."/>
            <person name="Hauser L."/>
            <person name="Markowitz V."/>
            <person name="Cheng J.F."/>
            <person name="Hugenholtz P."/>
            <person name="Woyke T."/>
            <person name="Wu D."/>
            <person name="Gehrich-Schroeter G."/>
            <person name="Schneider S."/>
            <person name="Pukall S.R."/>
            <person name="Klenk H.P."/>
            <person name="Eisen J.A."/>
        </authorList>
    </citation>
    <scope>NUCLEOTIDE SEQUENCE [LARGE SCALE GENOMIC DNA]</scope>
    <source>
        <strain evidence="3">DSM 15894 / CECT 5975 / LMG 20990 / XIL07</strain>
    </source>
</reference>
<dbReference type="OrthoDB" id="4829209at2"/>
<feature type="compositionally biased region" description="Basic and acidic residues" evidence="1">
    <location>
        <begin position="1"/>
        <end position="10"/>
    </location>
</feature>
<evidence type="ECO:0000256" key="1">
    <source>
        <dbReference type="SAM" id="MobiDB-lite"/>
    </source>
</evidence>
<evidence type="ECO:0000313" key="3">
    <source>
        <dbReference type="Proteomes" id="UP000002255"/>
    </source>
</evidence>
<keyword evidence="3" id="KW-1185">Reference proteome</keyword>
<dbReference type="HOGENOM" id="CLU_2793129_0_0_11"/>
<proteinExistence type="predicted"/>
<dbReference type="KEGG" id="xce:Xcel_1339"/>
<sequence>MSQHPSDPRPDSALGTHTPERDALSGLDDLDELPVAEHVARFEAVHDALRARLAGEPGGKPRSDGGRA</sequence>
<organism evidence="2 3">
    <name type="scientific">Xylanimonas cellulosilytica (strain DSM 15894 / JCM 12276 / CECT 5975 / KCTC 9989 / LMG 20990 / NBRC 107835 / XIL07)</name>
    <dbReference type="NCBI Taxonomy" id="446471"/>
    <lineage>
        <taxon>Bacteria</taxon>
        <taxon>Bacillati</taxon>
        <taxon>Actinomycetota</taxon>
        <taxon>Actinomycetes</taxon>
        <taxon>Micrococcales</taxon>
        <taxon>Promicromonosporaceae</taxon>
        <taxon>Xylanimonas</taxon>
    </lineage>
</organism>